<evidence type="ECO:0000313" key="1">
    <source>
        <dbReference type="EMBL" id="GBM48393.1"/>
    </source>
</evidence>
<keyword evidence="2" id="KW-1185">Reference proteome</keyword>
<organism evidence="1 2">
    <name type="scientific">Araneus ventricosus</name>
    <name type="common">Orbweaver spider</name>
    <name type="synonym">Epeira ventricosa</name>
    <dbReference type="NCBI Taxonomy" id="182803"/>
    <lineage>
        <taxon>Eukaryota</taxon>
        <taxon>Metazoa</taxon>
        <taxon>Ecdysozoa</taxon>
        <taxon>Arthropoda</taxon>
        <taxon>Chelicerata</taxon>
        <taxon>Arachnida</taxon>
        <taxon>Araneae</taxon>
        <taxon>Araneomorphae</taxon>
        <taxon>Entelegynae</taxon>
        <taxon>Araneoidea</taxon>
        <taxon>Araneidae</taxon>
        <taxon>Araneus</taxon>
    </lineage>
</organism>
<reference evidence="1 2" key="1">
    <citation type="journal article" date="2019" name="Sci. Rep.">
        <title>Orb-weaving spider Araneus ventricosus genome elucidates the spidroin gene catalogue.</title>
        <authorList>
            <person name="Kono N."/>
            <person name="Nakamura H."/>
            <person name="Ohtoshi R."/>
            <person name="Moran D.A.P."/>
            <person name="Shinohara A."/>
            <person name="Yoshida Y."/>
            <person name="Fujiwara M."/>
            <person name="Mori M."/>
            <person name="Tomita M."/>
            <person name="Arakawa K."/>
        </authorList>
    </citation>
    <scope>NUCLEOTIDE SEQUENCE [LARGE SCALE GENOMIC DNA]</scope>
</reference>
<gene>
    <name evidence="1" type="ORF">AVEN_1122_1</name>
</gene>
<evidence type="ECO:0000313" key="2">
    <source>
        <dbReference type="Proteomes" id="UP000499080"/>
    </source>
</evidence>
<dbReference type="Proteomes" id="UP000499080">
    <property type="component" value="Unassembled WGS sequence"/>
</dbReference>
<accession>A0A4Y2G450</accession>
<dbReference type="EMBL" id="BGPR01001214">
    <property type="protein sequence ID" value="GBM48393.1"/>
    <property type="molecule type" value="Genomic_DNA"/>
</dbReference>
<name>A0A4Y2G450_ARAVE</name>
<proteinExistence type="predicted"/>
<dbReference type="OrthoDB" id="5418055at2759"/>
<protein>
    <submittedName>
        <fullName evidence="1">Uncharacterized protein</fullName>
    </submittedName>
</protein>
<sequence length="127" mass="14527">MFNNVLNTVKPVYNDIVYDDKPSYNNILLGTSRIPIYSLYFQPAKNNNHFLDSPVYNDNFTSLESWYSTTSFFVCVYMDNNTLWSRMSENRESGEGARNWNLLQQGDPGLAIGMCTDVSLPPTPGRH</sequence>
<comment type="caution">
    <text evidence="1">The sequence shown here is derived from an EMBL/GenBank/DDBJ whole genome shotgun (WGS) entry which is preliminary data.</text>
</comment>
<dbReference type="AlphaFoldDB" id="A0A4Y2G450"/>